<proteinExistence type="predicted"/>
<name>A0AA43DS88_PSESX</name>
<dbReference type="RefSeq" id="WP_044309004.1">
    <property type="nucleotide sequence ID" value="NZ_JAFFRY010000009.1"/>
</dbReference>
<reference evidence="2" key="1">
    <citation type="submission" date="2021-02" db="EMBL/GenBank/DDBJ databases">
        <title>Genome analysis of blister spot of apple pathogen from New York area.</title>
        <authorList>
            <person name="Kandel P."/>
            <person name="Hockett K.L."/>
            <person name="Santander R."/>
            <person name="Acimovic S."/>
        </authorList>
    </citation>
    <scope>NUCLEOTIDE SEQUENCE</scope>
    <source>
        <strain evidence="2">PSP1</strain>
    </source>
</reference>
<gene>
    <name evidence="2" type="ORF">JW322_07375</name>
</gene>
<accession>A0AA43DS88</accession>
<dbReference type="Proteomes" id="UP001162155">
    <property type="component" value="Unassembled WGS sequence"/>
</dbReference>
<evidence type="ECO:0000256" key="1">
    <source>
        <dbReference type="SAM" id="SignalP"/>
    </source>
</evidence>
<organism evidence="2 3">
    <name type="scientific">Pseudomonas syringae pv. papulans</name>
    <dbReference type="NCBI Taxonomy" id="83963"/>
    <lineage>
        <taxon>Bacteria</taxon>
        <taxon>Pseudomonadati</taxon>
        <taxon>Pseudomonadota</taxon>
        <taxon>Gammaproteobacteria</taxon>
        <taxon>Pseudomonadales</taxon>
        <taxon>Pseudomonadaceae</taxon>
        <taxon>Pseudomonas</taxon>
        <taxon>Pseudomonas syringae</taxon>
    </lineage>
</organism>
<evidence type="ECO:0000313" key="2">
    <source>
        <dbReference type="EMBL" id="MDH4621597.1"/>
    </source>
</evidence>
<evidence type="ECO:0000313" key="3">
    <source>
        <dbReference type="Proteomes" id="UP001162155"/>
    </source>
</evidence>
<sequence length="174" mass="18817">MKAFPLLATAAVLILSVAGCTSGVEKSRMPKPVHITVQVVDENDQPLANTVVRVQQSAPAGDRFFCLNIALYGGRGCGTFKEWSLFEGDYPASGSLDITIEYFGGLNVQVVEPCDNTAPKAMRRYSLLSLATTGLIDGQQFKVKPVDSHLTGHSVEYGPCTTRLPSVESFDKQF</sequence>
<dbReference type="PROSITE" id="PS51257">
    <property type="entry name" value="PROKAR_LIPOPROTEIN"/>
    <property type="match status" value="1"/>
</dbReference>
<feature type="chain" id="PRO_5041407280" description="Lipoprotein" evidence="1">
    <location>
        <begin position="24"/>
        <end position="174"/>
    </location>
</feature>
<dbReference type="AlphaFoldDB" id="A0AA43DS88"/>
<dbReference type="EMBL" id="JAFFRZ010000001">
    <property type="protein sequence ID" value="MDH4621597.1"/>
    <property type="molecule type" value="Genomic_DNA"/>
</dbReference>
<keyword evidence="1" id="KW-0732">Signal</keyword>
<comment type="caution">
    <text evidence="2">The sequence shown here is derived from an EMBL/GenBank/DDBJ whole genome shotgun (WGS) entry which is preliminary data.</text>
</comment>
<evidence type="ECO:0008006" key="4">
    <source>
        <dbReference type="Google" id="ProtNLM"/>
    </source>
</evidence>
<protein>
    <recommendedName>
        <fullName evidence="4">Lipoprotein</fullName>
    </recommendedName>
</protein>
<feature type="signal peptide" evidence="1">
    <location>
        <begin position="1"/>
        <end position="23"/>
    </location>
</feature>